<reference evidence="3" key="1">
    <citation type="submission" date="2017-07" db="EMBL/GenBank/DDBJ databases">
        <title>Taro Niue Genome Assembly and Annotation.</title>
        <authorList>
            <person name="Atibalentja N."/>
            <person name="Keating K."/>
            <person name="Fields C.J."/>
        </authorList>
    </citation>
    <scope>NUCLEOTIDE SEQUENCE</scope>
    <source>
        <strain evidence="3">Niue_2</strain>
        <tissue evidence="3">Leaf</tissue>
    </source>
</reference>
<keyword evidence="1" id="KW-0378">Hydrolase</keyword>
<dbReference type="Gene3D" id="3.20.20.80">
    <property type="entry name" value="Glycosidases"/>
    <property type="match status" value="1"/>
</dbReference>
<evidence type="ECO:0000313" key="4">
    <source>
        <dbReference type="Proteomes" id="UP000652761"/>
    </source>
</evidence>
<evidence type="ECO:0000313" key="3">
    <source>
        <dbReference type="EMBL" id="MQL68208.1"/>
    </source>
</evidence>
<dbReference type="OrthoDB" id="1334205at2759"/>
<dbReference type="GO" id="GO:0005975">
    <property type="term" value="P:carbohydrate metabolic process"/>
    <property type="evidence" value="ECO:0007669"/>
    <property type="project" value="InterPro"/>
</dbReference>
<proteinExistence type="inferred from homology"/>
<protein>
    <recommendedName>
        <fullName evidence="2">Glycoside hydrolase family 31 TIM barrel domain-containing protein</fullName>
    </recommendedName>
</protein>
<dbReference type="Pfam" id="PF01055">
    <property type="entry name" value="Glyco_hydro_31_2nd"/>
    <property type="match status" value="1"/>
</dbReference>
<dbReference type="GO" id="GO:0004553">
    <property type="term" value="F:hydrolase activity, hydrolyzing O-glycosyl compounds"/>
    <property type="evidence" value="ECO:0007669"/>
    <property type="project" value="InterPro"/>
</dbReference>
<sequence>MMSGGGSTDSGVVTVYRKKRTSSLKVGLAQILRSSVTPEQAKKVDYYSTSVHLLTASTDSARDCFDGVYRALDIYLEIAKTFWEKGIPCDVIWMDIDYMDGFRCFTFDKVCFSKYI</sequence>
<gene>
    <name evidence="3" type="ORF">Taro_000487</name>
</gene>
<organism evidence="3 4">
    <name type="scientific">Colocasia esculenta</name>
    <name type="common">Wild taro</name>
    <name type="synonym">Arum esculentum</name>
    <dbReference type="NCBI Taxonomy" id="4460"/>
    <lineage>
        <taxon>Eukaryota</taxon>
        <taxon>Viridiplantae</taxon>
        <taxon>Streptophyta</taxon>
        <taxon>Embryophyta</taxon>
        <taxon>Tracheophyta</taxon>
        <taxon>Spermatophyta</taxon>
        <taxon>Magnoliopsida</taxon>
        <taxon>Liliopsida</taxon>
        <taxon>Araceae</taxon>
        <taxon>Aroideae</taxon>
        <taxon>Colocasieae</taxon>
        <taxon>Colocasia</taxon>
    </lineage>
</organism>
<dbReference type="InterPro" id="IPR000322">
    <property type="entry name" value="Glyco_hydro_31_TIM"/>
</dbReference>
<keyword evidence="1" id="KW-0326">Glycosidase</keyword>
<evidence type="ECO:0000256" key="1">
    <source>
        <dbReference type="RuleBase" id="RU361185"/>
    </source>
</evidence>
<dbReference type="EMBL" id="NMUH01000009">
    <property type="protein sequence ID" value="MQL68208.1"/>
    <property type="molecule type" value="Genomic_DNA"/>
</dbReference>
<accession>A0A843T813</accession>
<feature type="domain" description="Glycoside hydrolase family 31 TIM barrel" evidence="2">
    <location>
        <begin position="69"/>
        <end position="113"/>
    </location>
</feature>
<dbReference type="Proteomes" id="UP000652761">
    <property type="component" value="Unassembled WGS sequence"/>
</dbReference>
<comment type="similarity">
    <text evidence="1">Belongs to the glycosyl hydrolase 31 family.</text>
</comment>
<dbReference type="AlphaFoldDB" id="A0A843T813"/>
<evidence type="ECO:0000259" key="2">
    <source>
        <dbReference type="Pfam" id="PF01055"/>
    </source>
</evidence>
<name>A0A843T813_COLES</name>
<comment type="caution">
    <text evidence="3">The sequence shown here is derived from an EMBL/GenBank/DDBJ whole genome shotgun (WGS) entry which is preliminary data.</text>
</comment>
<keyword evidence="4" id="KW-1185">Reference proteome</keyword>